<gene>
    <name evidence="3" type="ORF">WKW77_03970</name>
</gene>
<dbReference type="Pfam" id="PF14341">
    <property type="entry name" value="PilX_N"/>
    <property type="match status" value="1"/>
</dbReference>
<evidence type="ECO:0000313" key="4">
    <source>
        <dbReference type="Proteomes" id="UP001365846"/>
    </source>
</evidence>
<accession>A0ABU8V980</accession>
<organism evidence="3 4">
    <name type="scientific">Variovorax ureilyticus</name>
    <dbReference type="NCBI Taxonomy" id="1836198"/>
    <lineage>
        <taxon>Bacteria</taxon>
        <taxon>Pseudomonadati</taxon>
        <taxon>Pseudomonadota</taxon>
        <taxon>Betaproteobacteria</taxon>
        <taxon>Burkholderiales</taxon>
        <taxon>Comamonadaceae</taxon>
        <taxon>Variovorax</taxon>
    </lineage>
</organism>
<keyword evidence="1" id="KW-1133">Transmembrane helix</keyword>
<sequence length="210" mass="21804">MKSGKVRGARSDQAGAVLLIGMVMLLMVSLIAVSVIRLSTRHTQVVSNEQVRSEAVAAANYALDVVLNQPYTTWDPYKAAGTTTSVNLGTSKADDSAADSASGSMNVKVDNLTCKRGRVLKNSELLHQNAAGIYYVSATDTSCFGGPGPAGLTIVDPTKVGSPSDDSLCATVLYDLQAQANDPKLLNAAPVVQQGVEVRTDITALAGSCS</sequence>
<feature type="transmembrane region" description="Helical" evidence="1">
    <location>
        <begin position="16"/>
        <end position="36"/>
    </location>
</feature>
<dbReference type="Proteomes" id="UP001365846">
    <property type="component" value="Unassembled WGS sequence"/>
</dbReference>
<feature type="domain" description="Type 4 fimbrial biogenesis protein PilX N-terminal" evidence="2">
    <location>
        <begin position="14"/>
        <end position="63"/>
    </location>
</feature>
<name>A0ABU8V980_9BURK</name>
<keyword evidence="4" id="KW-1185">Reference proteome</keyword>
<dbReference type="InterPro" id="IPR025746">
    <property type="entry name" value="PilX_N_dom"/>
</dbReference>
<keyword evidence="1" id="KW-0812">Transmembrane</keyword>
<evidence type="ECO:0000259" key="2">
    <source>
        <dbReference type="Pfam" id="PF14341"/>
    </source>
</evidence>
<dbReference type="EMBL" id="JBBKZU010000001">
    <property type="protein sequence ID" value="MEJ8810209.1"/>
    <property type="molecule type" value="Genomic_DNA"/>
</dbReference>
<dbReference type="RefSeq" id="WP_340355504.1">
    <property type="nucleotide sequence ID" value="NZ_JBBKZU010000001.1"/>
</dbReference>
<keyword evidence="1" id="KW-0472">Membrane</keyword>
<reference evidence="3 4" key="1">
    <citation type="submission" date="2024-03" db="EMBL/GenBank/DDBJ databases">
        <title>Novel species of the genus Variovorax.</title>
        <authorList>
            <person name="Liu Q."/>
            <person name="Xin Y.-H."/>
        </authorList>
    </citation>
    <scope>NUCLEOTIDE SEQUENCE [LARGE SCALE GENOMIC DNA]</scope>
    <source>
        <strain evidence="3 4">KACC 18899</strain>
    </source>
</reference>
<evidence type="ECO:0000313" key="3">
    <source>
        <dbReference type="EMBL" id="MEJ8810209.1"/>
    </source>
</evidence>
<proteinExistence type="predicted"/>
<comment type="caution">
    <text evidence="3">The sequence shown here is derived from an EMBL/GenBank/DDBJ whole genome shotgun (WGS) entry which is preliminary data.</text>
</comment>
<evidence type="ECO:0000256" key="1">
    <source>
        <dbReference type="SAM" id="Phobius"/>
    </source>
</evidence>
<protein>
    <submittedName>
        <fullName evidence="3">Pilus assembly PilX N-terminal domain-containing protein</fullName>
    </submittedName>
</protein>